<dbReference type="Proteomes" id="UP000064967">
    <property type="component" value="Chromosome"/>
</dbReference>
<dbReference type="EMBL" id="CP012333">
    <property type="protein sequence ID" value="AKU95872.1"/>
    <property type="molecule type" value="Genomic_DNA"/>
</dbReference>
<organism evidence="3 4">
    <name type="scientific">Labilithrix luteola</name>
    <dbReference type="NCBI Taxonomy" id="1391654"/>
    <lineage>
        <taxon>Bacteria</taxon>
        <taxon>Pseudomonadati</taxon>
        <taxon>Myxococcota</taxon>
        <taxon>Polyangia</taxon>
        <taxon>Polyangiales</taxon>
        <taxon>Labilitrichaceae</taxon>
        <taxon>Labilithrix</taxon>
    </lineage>
</organism>
<feature type="chain" id="PRO_5005466169" description="Type IV fimbrial biogenesis protein PilY1" evidence="2">
    <location>
        <begin position="30"/>
        <end position="408"/>
    </location>
</feature>
<keyword evidence="4" id="KW-1185">Reference proteome</keyword>
<dbReference type="KEGG" id="llu:AKJ09_02536"/>
<dbReference type="STRING" id="1391654.AKJ09_02536"/>
<evidence type="ECO:0000313" key="4">
    <source>
        <dbReference type="Proteomes" id="UP000064967"/>
    </source>
</evidence>
<reference evidence="3 4" key="1">
    <citation type="submission" date="2015-08" db="EMBL/GenBank/DDBJ databases">
        <authorList>
            <person name="Babu N.S."/>
            <person name="Beckwith C.J."/>
            <person name="Beseler K.G."/>
            <person name="Brison A."/>
            <person name="Carone J.V."/>
            <person name="Caskin T.P."/>
            <person name="Diamond M."/>
            <person name="Durham M.E."/>
            <person name="Foxe J.M."/>
            <person name="Go M."/>
            <person name="Henderson B.A."/>
            <person name="Jones I.B."/>
            <person name="McGettigan J.A."/>
            <person name="Micheletti S.J."/>
            <person name="Nasrallah M.E."/>
            <person name="Ortiz D."/>
            <person name="Piller C.R."/>
            <person name="Privatt S.R."/>
            <person name="Schneider S.L."/>
            <person name="Sharp S."/>
            <person name="Smith T.C."/>
            <person name="Stanton J.D."/>
            <person name="Ullery H.E."/>
            <person name="Wilson R.J."/>
            <person name="Serrano M.G."/>
            <person name="Buck G."/>
            <person name="Lee V."/>
            <person name="Wang Y."/>
            <person name="Carvalho R."/>
            <person name="Voegtly L."/>
            <person name="Shi R."/>
            <person name="Duckworth R."/>
            <person name="Johnson A."/>
            <person name="Loviza R."/>
            <person name="Walstead R."/>
            <person name="Shah Z."/>
            <person name="Kiflezghi M."/>
            <person name="Wade K."/>
            <person name="Ball S.L."/>
            <person name="Bradley K.W."/>
            <person name="Asai D.J."/>
            <person name="Bowman C.A."/>
            <person name="Russell D.A."/>
            <person name="Pope W.H."/>
            <person name="Jacobs-Sera D."/>
            <person name="Hendrix R.W."/>
            <person name="Hatfull G.F."/>
        </authorList>
    </citation>
    <scope>NUCLEOTIDE SEQUENCE [LARGE SCALE GENOMIC DNA]</scope>
    <source>
        <strain evidence="3 4">DSM 27648</strain>
    </source>
</reference>
<accession>A0A0K1PQR7</accession>
<keyword evidence="2" id="KW-0732">Signal</keyword>
<sequence>MNPMNHSRVRLLGALVVPQVVLAISCAAAEESAQAPAPSDTVIADASSEASDAGTTSDTATPDDASCDGGCTATCDDGAFCVVIGAVDPRYALTSIWGSSANDVWAAGAMGTIVHWDGSAWTSTPSGTSETFMAIYGTGSNDVYALGHVSYVRHSDGFSNGTATWTPRVGGERYRGWSRRARAAWGTSPADVIIGGDFIYDYDYDEGVMHGMWNLWRREDVDGGIDWVGVEPTASQSTVRGLWGTSSTDLWALIDRAPYGVWGPGGEGGGSLHLTSNPGGGAPTWIEVNTKLNTGLKGIHGTGKDDVWAVGAGGAIRHFGPGQHSWTIVDSPVTEDLNAVWAVAPDDAWIVGDRGTVLHYDGKVWTRAPVLWPRGEIPSLYGVWGSGPHDVWTVGEGVVLHYEGKKDR</sequence>
<feature type="signal peptide" evidence="2">
    <location>
        <begin position="1"/>
        <end position="29"/>
    </location>
</feature>
<protein>
    <recommendedName>
        <fullName evidence="5">Type IV fimbrial biogenesis protein PilY1</fullName>
    </recommendedName>
</protein>
<evidence type="ECO:0000256" key="1">
    <source>
        <dbReference type="SAM" id="MobiDB-lite"/>
    </source>
</evidence>
<feature type="region of interest" description="Disordered" evidence="1">
    <location>
        <begin position="37"/>
        <end position="65"/>
    </location>
</feature>
<evidence type="ECO:0000313" key="3">
    <source>
        <dbReference type="EMBL" id="AKU95872.1"/>
    </source>
</evidence>
<gene>
    <name evidence="3" type="ORF">AKJ09_02536</name>
</gene>
<evidence type="ECO:0008006" key="5">
    <source>
        <dbReference type="Google" id="ProtNLM"/>
    </source>
</evidence>
<proteinExistence type="predicted"/>
<name>A0A0K1PQR7_9BACT</name>
<dbReference type="AlphaFoldDB" id="A0A0K1PQR7"/>
<evidence type="ECO:0000256" key="2">
    <source>
        <dbReference type="SAM" id="SignalP"/>
    </source>
</evidence>